<comment type="caution">
    <text evidence="5">The sequence shown here is derived from an EMBL/GenBank/DDBJ whole genome shotgun (WGS) entry which is preliminary data.</text>
</comment>
<evidence type="ECO:0000313" key="5">
    <source>
        <dbReference type="EMBL" id="MFD0848959.1"/>
    </source>
</evidence>
<protein>
    <submittedName>
        <fullName evidence="5">GntR family transcriptional regulator</fullName>
    </submittedName>
</protein>
<reference evidence="6" key="1">
    <citation type="journal article" date="2019" name="Int. J. Syst. Evol. Microbiol.">
        <title>The Global Catalogue of Microorganisms (GCM) 10K type strain sequencing project: providing services to taxonomists for standard genome sequencing and annotation.</title>
        <authorList>
            <consortium name="The Broad Institute Genomics Platform"/>
            <consortium name="The Broad Institute Genome Sequencing Center for Infectious Disease"/>
            <person name="Wu L."/>
            <person name="Ma J."/>
        </authorList>
    </citation>
    <scope>NUCLEOTIDE SEQUENCE [LARGE SCALE GENOMIC DNA]</scope>
    <source>
        <strain evidence="6">CCUG 52537</strain>
    </source>
</reference>
<keyword evidence="1" id="KW-0805">Transcription regulation</keyword>
<dbReference type="PROSITE" id="PS50949">
    <property type="entry name" value="HTH_GNTR"/>
    <property type="match status" value="1"/>
</dbReference>
<dbReference type="InterPro" id="IPR036390">
    <property type="entry name" value="WH_DNA-bd_sf"/>
</dbReference>
<dbReference type="Pfam" id="PF07729">
    <property type="entry name" value="FCD"/>
    <property type="match status" value="1"/>
</dbReference>
<accession>A0ABW3C5W1</accession>
<evidence type="ECO:0000256" key="1">
    <source>
        <dbReference type="ARBA" id="ARBA00023015"/>
    </source>
</evidence>
<sequence>MANAARSAPVSATAPSKLQQNLAAQIAALIRARGYAIGYHLVEADLCSHLSVSRTPIRAALALLAQDGIVEYRPNRGFAVASIPKAVDEPPPAGETDEEENQLFIAIAQAHLNGRLPSTCTQQELLRLFDARLPIVVRVLQQLAALGLVERKPGNGWSFLPSIDSTQTQKESYQFRIVIEPAILLQKEFRATPEWVEDMRDRHEQFHKRRWRDTLAIEFYEMNAEFHLGLAEASGNRYFIQAMEQQNKLRRFLNYNWDFGIERVHESIREHLDLLRAIESGDQELAAVLMRGHLMRASDTPTLTS</sequence>
<dbReference type="PANTHER" id="PTHR43537:SF49">
    <property type="entry name" value="TRANSCRIPTIONAL REGULATORY PROTEIN"/>
    <property type="match status" value="1"/>
</dbReference>
<gene>
    <name evidence="5" type="ORF">ACFQ00_11535</name>
</gene>
<dbReference type="SUPFAM" id="SSF48008">
    <property type="entry name" value="GntR ligand-binding domain-like"/>
    <property type="match status" value="1"/>
</dbReference>
<dbReference type="RefSeq" id="WP_381490644.1">
    <property type="nucleotide sequence ID" value="NZ_JBHTIK010000005.1"/>
</dbReference>
<dbReference type="InterPro" id="IPR011711">
    <property type="entry name" value="GntR_C"/>
</dbReference>
<dbReference type="InterPro" id="IPR000524">
    <property type="entry name" value="Tscrpt_reg_HTH_GntR"/>
</dbReference>
<keyword evidence="3" id="KW-0804">Transcription</keyword>
<dbReference type="InterPro" id="IPR036388">
    <property type="entry name" value="WH-like_DNA-bd_sf"/>
</dbReference>
<dbReference type="SUPFAM" id="SSF46785">
    <property type="entry name" value="Winged helix' DNA-binding domain"/>
    <property type="match status" value="1"/>
</dbReference>
<dbReference type="PANTHER" id="PTHR43537">
    <property type="entry name" value="TRANSCRIPTIONAL REGULATOR, GNTR FAMILY"/>
    <property type="match status" value="1"/>
</dbReference>
<dbReference type="SMART" id="SM00895">
    <property type="entry name" value="FCD"/>
    <property type="match status" value="1"/>
</dbReference>
<organism evidence="5 6">
    <name type="scientific">Sphingosinicella xenopeptidilytica</name>
    <dbReference type="NCBI Taxonomy" id="364098"/>
    <lineage>
        <taxon>Bacteria</taxon>
        <taxon>Pseudomonadati</taxon>
        <taxon>Pseudomonadota</taxon>
        <taxon>Alphaproteobacteria</taxon>
        <taxon>Sphingomonadales</taxon>
        <taxon>Sphingosinicellaceae</taxon>
        <taxon>Sphingosinicella</taxon>
    </lineage>
</organism>
<proteinExistence type="predicted"/>
<dbReference type="Pfam" id="PF00392">
    <property type="entry name" value="GntR"/>
    <property type="match status" value="1"/>
</dbReference>
<dbReference type="InterPro" id="IPR008920">
    <property type="entry name" value="TF_FadR/GntR_C"/>
</dbReference>
<keyword evidence="2" id="KW-0238">DNA-binding</keyword>
<dbReference type="CDD" id="cd07377">
    <property type="entry name" value="WHTH_GntR"/>
    <property type="match status" value="1"/>
</dbReference>
<evidence type="ECO:0000256" key="2">
    <source>
        <dbReference type="ARBA" id="ARBA00023125"/>
    </source>
</evidence>
<name>A0ABW3C5W1_SPHXN</name>
<dbReference type="EMBL" id="JBHTIK010000005">
    <property type="protein sequence ID" value="MFD0848959.1"/>
    <property type="molecule type" value="Genomic_DNA"/>
</dbReference>
<dbReference type="Gene3D" id="1.10.10.10">
    <property type="entry name" value="Winged helix-like DNA-binding domain superfamily/Winged helix DNA-binding domain"/>
    <property type="match status" value="1"/>
</dbReference>
<evidence type="ECO:0000259" key="4">
    <source>
        <dbReference type="PROSITE" id="PS50949"/>
    </source>
</evidence>
<dbReference type="Proteomes" id="UP001597124">
    <property type="component" value="Unassembled WGS sequence"/>
</dbReference>
<dbReference type="SMART" id="SM00345">
    <property type="entry name" value="HTH_GNTR"/>
    <property type="match status" value="2"/>
</dbReference>
<feature type="domain" description="HTH gntR-type" evidence="4">
    <location>
        <begin position="16"/>
        <end position="83"/>
    </location>
</feature>
<dbReference type="Gene3D" id="1.20.120.530">
    <property type="entry name" value="GntR ligand-binding domain-like"/>
    <property type="match status" value="1"/>
</dbReference>
<keyword evidence="6" id="KW-1185">Reference proteome</keyword>
<evidence type="ECO:0000313" key="6">
    <source>
        <dbReference type="Proteomes" id="UP001597124"/>
    </source>
</evidence>
<evidence type="ECO:0000256" key="3">
    <source>
        <dbReference type="ARBA" id="ARBA00023163"/>
    </source>
</evidence>